<dbReference type="RefSeq" id="WP_207669689.1">
    <property type="nucleotide sequence ID" value="NZ_SLWV01000019.1"/>
</dbReference>
<reference evidence="2 3" key="1">
    <citation type="submission" date="2019-03" db="EMBL/GenBank/DDBJ databases">
        <title>Genomic Encyclopedia of Type Strains, Phase IV (KMG-IV): sequencing the most valuable type-strain genomes for metagenomic binning, comparative biology and taxonomic classification.</title>
        <authorList>
            <person name="Goeker M."/>
        </authorList>
    </citation>
    <scope>NUCLEOTIDE SEQUENCE [LARGE SCALE GENOMIC DNA]</scope>
    <source>
        <strain evidence="2 3">DSM 102940</strain>
    </source>
</reference>
<organism evidence="2 3">
    <name type="scientific">Marinisporobacter balticus</name>
    <dbReference type="NCBI Taxonomy" id="2018667"/>
    <lineage>
        <taxon>Bacteria</taxon>
        <taxon>Bacillati</taxon>
        <taxon>Bacillota</taxon>
        <taxon>Clostridia</taxon>
        <taxon>Peptostreptococcales</taxon>
        <taxon>Thermotaleaceae</taxon>
        <taxon>Marinisporobacter</taxon>
    </lineage>
</organism>
<dbReference type="Proteomes" id="UP000294919">
    <property type="component" value="Unassembled WGS sequence"/>
</dbReference>
<keyword evidence="1" id="KW-1133">Transmembrane helix</keyword>
<accession>A0A4R2KI79</accession>
<evidence type="ECO:0000313" key="3">
    <source>
        <dbReference type="Proteomes" id="UP000294919"/>
    </source>
</evidence>
<dbReference type="AlphaFoldDB" id="A0A4R2KI79"/>
<proteinExistence type="predicted"/>
<comment type="caution">
    <text evidence="2">The sequence shown here is derived from an EMBL/GenBank/DDBJ whole genome shotgun (WGS) entry which is preliminary data.</text>
</comment>
<keyword evidence="1" id="KW-0472">Membrane</keyword>
<keyword evidence="3" id="KW-1185">Reference proteome</keyword>
<evidence type="ECO:0000313" key="2">
    <source>
        <dbReference type="EMBL" id="TCO72182.1"/>
    </source>
</evidence>
<gene>
    <name evidence="2" type="ORF">EV214_11946</name>
</gene>
<keyword evidence="1" id="KW-0812">Transmembrane</keyword>
<name>A0A4R2KI79_9FIRM</name>
<dbReference type="EMBL" id="SLWV01000019">
    <property type="protein sequence ID" value="TCO72182.1"/>
    <property type="molecule type" value="Genomic_DNA"/>
</dbReference>
<protein>
    <submittedName>
        <fullName evidence="2">Uncharacterized protein</fullName>
    </submittedName>
</protein>
<sequence>MPIGTWVAGTMLAYGNPVNGFGKGVEFLWNALGDPWSARIVLTSLTLGGLVGIMRVGGGIEAMILWITKRIKSACSLMIWKSSSKIC</sequence>
<evidence type="ECO:0000256" key="1">
    <source>
        <dbReference type="SAM" id="Phobius"/>
    </source>
</evidence>
<feature type="transmembrane region" description="Helical" evidence="1">
    <location>
        <begin position="40"/>
        <end position="68"/>
    </location>
</feature>